<comment type="caution">
    <text evidence="3">The sequence shown here is derived from an EMBL/GenBank/DDBJ whole genome shotgun (WGS) entry which is preliminary data.</text>
</comment>
<reference evidence="3 4" key="1">
    <citation type="submission" date="2014-07" db="EMBL/GenBank/DDBJ databases">
        <title>Draft Genome Sequence of Gephyronic Acid Producer, Cystobacter violaceus Strain Cb vi76.</title>
        <authorList>
            <person name="Stevens D.C."/>
            <person name="Young J."/>
            <person name="Carmichael R."/>
            <person name="Tan J."/>
            <person name="Taylor R.E."/>
        </authorList>
    </citation>
    <scope>NUCLEOTIDE SEQUENCE [LARGE SCALE GENOMIC DNA]</scope>
    <source>
        <strain evidence="3 4">Cb vi76</strain>
    </source>
</reference>
<dbReference type="Proteomes" id="UP000028547">
    <property type="component" value="Unassembled WGS sequence"/>
</dbReference>
<evidence type="ECO:0000259" key="2">
    <source>
        <dbReference type="Pfam" id="PF09335"/>
    </source>
</evidence>
<accession>A0A084SW67</accession>
<feature type="transmembrane region" description="Helical" evidence="1">
    <location>
        <begin position="143"/>
        <end position="160"/>
    </location>
</feature>
<dbReference type="InterPro" id="IPR032816">
    <property type="entry name" value="VTT_dom"/>
</dbReference>
<evidence type="ECO:0000313" key="4">
    <source>
        <dbReference type="Proteomes" id="UP000028547"/>
    </source>
</evidence>
<feature type="transmembrane region" description="Helical" evidence="1">
    <location>
        <begin position="48"/>
        <end position="70"/>
    </location>
</feature>
<dbReference type="RefSeq" id="WP_043394527.1">
    <property type="nucleotide sequence ID" value="NZ_JPMI01000080.1"/>
</dbReference>
<dbReference type="AlphaFoldDB" id="A0A084SW67"/>
<evidence type="ECO:0000256" key="1">
    <source>
        <dbReference type="SAM" id="Phobius"/>
    </source>
</evidence>
<organism evidence="3 4">
    <name type="scientific">Archangium violaceum Cb vi76</name>
    <dbReference type="NCBI Taxonomy" id="1406225"/>
    <lineage>
        <taxon>Bacteria</taxon>
        <taxon>Pseudomonadati</taxon>
        <taxon>Myxococcota</taxon>
        <taxon>Myxococcia</taxon>
        <taxon>Myxococcales</taxon>
        <taxon>Cystobacterineae</taxon>
        <taxon>Archangiaceae</taxon>
        <taxon>Archangium</taxon>
    </lineage>
</organism>
<evidence type="ECO:0000313" key="3">
    <source>
        <dbReference type="EMBL" id="KFA92702.1"/>
    </source>
</evidence>
<dbReference type="PANTHER" id="PTHR42709">
    <property type="entry name" value="ALKALINE PHOSPHATASE LIKE PROTEIN"/>
    <property type="match status" value="1"/>
</dbReference>
<keyword evidence="1" id="KW-0812">Transmembrane</keyword>
<dbReference type="InterPro" id="IPR051311">
    <property type="entry name" value="DedA_domain"/>
</dbReference>
<gene>
    <name evidence="3" type="ORF">Q664_13970</name>
</gene>
<dbReference type="Pfam" id="PF09335">
    <property type="entry name" value="VTT_dom"/>
    <property type="match status" value="1"/>
</dbReference>
<keyword evidence="1" id="KW-0472">Membrane</keyword>
<name>A0A084SW67_9BACT</name>
<proteinExistence type="predicted"/>
<protein>
    <recommendedName>
        <fullName evidence="2">VTT domain-containing protein</fullName>
    </recommendedName>
</protein>
<sequence length="162" mass="16455">MPDASTLADWGLPGLFLVAMVAGSVLPAPSEAVLAALVYGGVPPAPAVAVATVGNVLGALTLYALGRWVARGGGGPVGRWVQRRREREGPRLARAQARLATWGAPVLALAWVPVVGDVFVLAAGLVGVRWAPFVGFVTVGKGLRYLFVALSALAAAPAGISP</sequence>
<feature type="transmembrane region" description="Helical" evidence="1">
    <location>
        <begin position="7"/>
        <end position="28"/>
    </location>
</feature>
<dbReference type="EMBL" id="JPMI01000080">
    <property type="protein sequence ID" value="KFA92702.1"/>
    <property type="molecule type" value="Genomic_DNA"/>
</dbReference>
<dbReference type="PANTHER" id="PTHR42709:SF4">
    <property type="entry name" value="INNER MEMBRANE PROTEIN YQAA"/>
    <property type="match status" value="1"/>
</dbReference>
<feature type="domain" description="VTT" evidence="2">
    <location>
        <begin position="29"/>
        <end position="150"/>
    </location>
</feature>
<keyword evidence="1" id="KW-1133">Transmembrane helix</keyword>